<comment type="caution">
    <text evidence="1">The sequence shown here is derived from an EMBL/GenBank/DDBJ whole genome shotgun (WGS) entry which is preliminary data.</text>
</comment>
<dbReference type="RefSeq" id="WP_259840559.1">
    <property type="nucleotide sequence ID" value="NZ_JAOAMU010000006.1"/>
</dbReference>
<gene>
    <name evidence="1" type="ORF">N0B48_19110</name>
</gene>
<sequence>MKKILFASALALFMLSCKENKPGNVPAVENAVDNAESSVSGSLKSYRKDNMIDKIYFELIKNDKNLKALDDRLTHLYEENGKVLEIYGETLHKSESYYSDAYLQAGTIKDSLLKQQLEKEIKVNDEAYNQKISKVKELIAKVNKNGDDINNLYTAFKIRKTLPEIGKYQNAHPMKTDSLENFIKKQNQLLDELKKIEIK</sequence>
<organism evidence="1 2">
    <name type="scientific">Chryseobacterium herbae</name>
    <dbReference type="NCBI Taxonomy" id="2976476"/>
    <lineage>
        <taxon>Bacteria</taxon>
        <taxon>Pseudomonadati</taxon>
        <taxon>Bacteroidota</taxon>
        <taxon>Flavobacteriia</taxon>
        <taxon>Flavobacteriales</taxon>
        <taxon>Weeksellaceae</taxon>
        <taxon>Chryseobacterium group</taxon>
        <taxon>Chryseobacterium</taxon>
    </lineage>
</organism>
<evidence type="ECO:0000313" key="2">
    <source>
        <dbReference type="Proteomes" id="UP001525566"/>
    </source>
</evidence>
<name>A0ABT2IYV6_9FLAO</name>
<keyword evidence="2" id="KW-1185">Reference proteome</keyword>
<dbReference type="Proteomes" id="UP001525566">
    <property type="component" value="Unassembled WGS sequence"/>
</dbReference>
<dbReference type="PROSITE" id="PS51257">
    <property type="entry name" value="PROKAR_LIPOPROTEIN"/>
    <property type="match status" value="1"/>
</dbReference>
<evidence type="ECO:0008006" key="3">
    <source>
        <dbReference type="Google" id="ProtNLM"/>
    </source>
</evidence>
<protein>
    <recommendedName>
        <fullName evidence="3">Cell-wall binding lipoprotein</fullName>
    </recommendedName>
</protein>
<accession>A0ABT2IYV6</accession>
<evidence type="ECO:0000313" key="1">
    <source>
        <dbReference type="EMBL" id="MCT2564007.1"/>
    </source>
</evidence>
<reference evidence="1 2" key="1">
    <citation type="submission" date="2022-09" db="EMBL/GenBank/DDBJ databases">
        <title>Chryseobacterium oleae sp.nov., isolated from the inter-root soil of Pyrola calliantha H. Andr. in Tibet.</title>
        <authorList>
            <person name="Li Z."/>
        </authorList>
    </citation>
    <scope>NUCLEOTIDE SEQUENCE [LARGE SCALE GENOMIC DNA]</scope>
    <source>
        <strain evidence="2">pc1-10</strain>
    </source>
</reference>
<proteinExistence type="predicted"/>
<dbReference type="EMBL" id="JAOAMU010000006">
    <property type="protein sequence ID" value="MCT2564007.1"/>
    <property type="molecule type" value="Genomic_DNA"/>
</dbReference>